<dbReference type="InterPro" id="IPR037033">
    <property type="entry name" value="DNA-dir_RNAP_su2_hyb_sf"/>
</dbReference>
<dbReference type="CDD" id="cd00081">
    <property type="entry name" value="Hint"/>
    <property type="match status" value="1"/>
</dbReference>
<dbReference type="EC" id="2.7.7.6" evidence="2"/>
<dbReference type="GO" id="GO:0008270">
    <property type="term" value="F:zinc ion binding"/>
    <property type="evidence" value="ECO:0007669"/>
    <property type="project" value="UniProtKB-KW"/>
</dbReference>
<dbReference type="GO" id="GO:0032549">
    <property type="term" value="F:ribonucleoside binding"/>
    <property type="evidence" value="ECO:0007669"/>
    <property type="project" value="InterPro"/>
</dbReference>
<dbReference type="Pfam" id="PF04566">
    <property type="entry name" value="RNA_pol_Rpb2_4"/>
    <property type="match status" value="1"/>
</dbReference>
<reference evidence="14" key="1">
    <citation type="submission" date="2018-10" db="EMBL/GenBank/DDBJ databases">
        <title>Hidden diversity of soil giant viruses.</title>
        <authorList>
            <person name="Schulz F."/>
            <person name="Alteio L."/>
            <person name="Goudeau D."/>
            <person name="Ryan E.M."/>
            <person name="Malmstrom R.R."/>
            <person name="Blanchard J."/>
            <person name="Woyke T."/>
        </authorList>
    </citation>
    <scope>NUCLEOTIDE SEQUENCE</scope>
    <source>
        <strain evidence="14">HYV1</strain>
    </source>
</reference>
<dbReference type="EMBL" id="MK072407">
    <property type="protein sequence ID" value="AYV84416.1"/>
    <property type="molecule type" value="Genomic_DNA"/>
</dbReference>
<dbReference type="InterPro" id="IPR003587">
    <property type="entry name" value="Hint_dom_N"/>
</dbReference>
<evidence type="ECO:0000259" key="13">
    <source>
        <dbReference type="PROSITE" id="PS50819"/>
    </source>
</evidence>
<evidence type="ECO:0000256" key="8">
    <source>
        <dbReference type="ARBA" id="ARBA00022813"/>
    </source>
</evidence>
<dbReference type="InterPro" id="IPR007645">
    <property type="entry name" value="RNA_pol_Rpb2_3"/>
</dbReference>
<evidence type="ECO:0000256" key="2">
    <source>
        <dbReference type="ARBA" id="ARBA00012418"/>
    </source>
</evidence>
<dbReference type="GO" id="GO:0003677">
    <property type="term" value="F:DNA binding"/>
    <property type="evidence" value="ECO:0007669"/>
    <property type="project" value="InterPro"/>
</dbReference>
<dbReference type="InterPro" id="IPR004042">
    <property type="entry name" value="Intein_endonuc_central"/>
</dbReference>
<dbReference type="PROSITE" id="PS50817">
    <property type="entry name" value="INTEIN_N_TER"/>
    <property type="match status" value="1"/>
</dbReference>
<dbReference type="InterPro" id="IPR003586">
    <property type="entry name" value="Hint_dom_C"/>
</dbReference>
<keyword evidence="5" id="KW-0548">Nucleotidyltransferase</keyword>
<evidence type="ECO:0000256" key="11">
    <source>
        <dbReference type="ARBA" id="ARBA00048552"/>
    </source>
</evidence>
<comment type="catalytic activity">
    <reaction evidence="11">
        <text>RNA(n) + a ribonucleoside 5'-triphosphate = RNA(n+1) + diphosphate</text>
        <dbReference type="Rhea" id="RHEA:21248"/>
        <dbReference type="Rhea" id="RHEA-COMP:14527"/>
        <dbReference type="Rhea" id="RHEA-COMP:17342"/>
        <dbReference type="ChEBI" id="CHEBI:33019"/>
        <dbReference type="ChEBI" id="CHEBI:61557"/>
        <dbReference type="ChEBI" id="CHEBI:140395"/>
        <dbReference type="EC" id="2.7.7.6"/>
    </reaction>
</comment>
<dbReference type="InterPro" id="IPR036844">
    <property type="entry name" value="Hint_dom_sf"/>
</dbReference>
<dbReference type="Pfam" id="PF04563">
    <property type="entry name" value="RNA_pol_Rpb2_1"/>
    <property type="match status" value="1"/>
</dbReference>
<keyword evidence="9" id="KW-0651">Protein splicing</keyword>
<dbReference type="InterPro" id="IPR030934">
    <property type="entry name" value="Intein_C"/>
</dbReference>
<dbReference type="InterPro" id="IPR007647">
    <property type="entry name" value="RNA_pol_Rpb2_5"/>
</dbReference>
<evidence type="ECO:0000256" key="9">
    <source>
        <dbReference type="ARBA" id="ARBA00023000"/>
    </source>
</evidence>
<comment type="similarity">
    <text evidence="1 12">Belongs to the RNA polymerase beta chain family.</text>
</comment>
<dbReference type="Gene3D" id="2.170.16.10">
    <property type="entry name" value="Hedgehog/Intein (Hint) domain"/>
    <property type="match status" value="2"/>
</dbReference>
<dbReference type="SUPFAM" id="SSF51294">
    <property type="entry name" value="Hedgehog/intein (Hint) domain"/>
    <property type="match status" value="1"/>
</dbReference>
<dbReference type="Gene3D" id="3.90.1070.20">
    <property type="match status" value="1"/>
</dbReference>
<evidence type="ECO:0000256" key="12">
    <source>
        <dbReference type="RuleBase" id="RU000434"/>
    </source>
</evidence>
<dbReference type="GO" id="GO:0006351">
    <property type="term" value="P:DNA-templated transcription"/>
    <property type="evidence" value="ECO:0007669"/>
    <property type="project" value="InterPro"/>
</dbReference>
<evidence type="ECO:0000256" key="5">
    <source>
        <dbReference type="ARBA" id="ARBA00022695"/>
    </source>
</evidence>
<proteinExistence type="inferred from homology"/>
<keyword evidence="8" id="KW-0068">Autocatalytic cleavage</keyword>
<dbReference type="SUPFAM" id="SSF64484">
    <property type="entry name" value="beta and beta-prime subunits of DNA dependent RNA-polymerase"/>
    <property type="match status" value="2"/>
</dbReference>
<keyword evidence="3" id="KW-0240">DNA-directed RNA polymerase</keyword>
<evidence type="ECO:0000256" key="10">
    <source>
        <dbReference type="ARBA" id="ARBA00023163"/>
    </source>
</evidence>
<dbReference type="GO" id="GO:0016539">
    <property type="term" value="P:intein-mediated protein splicing"/>
    <property type="evidence" value="ECO:0007669"/>
    <property type="project" value="InterPro"/>
</dbReference>
<dbReference type="GO" id="GO:0000428">
    <property type="term" value="C:DNA-directed RNA polymerase complex"/>
    <property type="evidence" value="ECO:0007669"/>
    <property type="project" value="UniProtKB-KW"/>
</dbReference>
<dbReference type="Pfam" id="PF04561">
    <property type="entry name" value="RNA_pol_Rpb2_2"/>
    <property type="match status" value="1"/>
</dbReference>
<dbReference type="Gene3D" id="2.40.270.10">
    <property type="entry name" value="DNA-directed RNA polymerase, subunit 2, domain 6"/>
    <property type="match status" value="1"/>
</dbReference>
<dbReference type="PROSITE" id="PS50819">
    <property type="entry name" value="INTEIN_ENDONUCLEASE"/>
    <property type="match status" value="1"/>
</dbReference>
<dbReference type="PANTHER" id="PTHR20856">
    <property type="entry name" value="DNA-DIRECTED RNA POLYMERASE I SUBUNIT 2"/>
    <property type="match status" value="1"/>
</dbReference>
<dbReference type="PROSITE" id="PS50818">
    <property type="entry name" value="INTEIN_C_TER"/>
    <property type="match status" value="1"/>
</dbReference>
<sequence length="1355" mass="155725">MNSLNKREKEMEKGKHQVVVKKNAATAKLEVNNLSTDDVFKFMDLYFDRNMILYGHLYNSFNKFLDEDVKAFLENGDHTFFEKATATQIIRYKFKYSDVAIKPPVLENDIEPMFPSDARNRSLTYAGKLVARVKQLQEIIEIATDEKVVREIGKEEENVPIATLPIMVRSAYCSLMLHKGKDKSECEYDPGGYFIVNGSEKVVIAQDKMCENKPLVFTRKDSGGEVFTVQVNSKSYKPHGIAQIISIRLKKDGILTIKVPILSEINVLIVLRALGIESDKDLINYIVYDDNDHDMIDVLRTSLDECKNEKGMKILTQEDALEYLMTKMRVIKKYSETDKVVRQQQKRLHLKTLLETGFIPHVENDMMQKAVYICYMLNKLLRCAIGRIPKDDRDSYVNKRIDLPGTLIEELFRQFYRKMINDCNKFFKKRNPNDEDPINIINQIKPNVIEQGLKTALLTGSWIRRKGVAQMLQRLTFLYTMSSLRRIDAPGGDAATNKLTGPRHLHASSVRWLCLTGDTEVLMGDNATVKQLKDIQDGEEIMSMHTNSLRDCISGVKNWFKRGPEPIKKITTLSGREIKCTLDHKLLVQIADGKYDFREVGKMVEGDMLITRHMVKHIPIDKETKFILKSEDIDKQYIDDLCETGLIDRVIPQHKLEIIARLLGANITDGNCAVRQSGKGIGRLYDCSFCVGDFRDAREIRYDLMTLGFDPPSMEFVKKQFYHQRNGRYITHNIIKVIKNGAFAYFMYKMGAFLGRKTKSVRKLPDWLINANKPIKREFLSGFQGGDGCRIVYQTNTKYDKVCIGPTLQTTYPDFLDETLEYMKSVQSMFAEFNISTSISKEQLFLKDKPKTEDIDQFAGRYDIQDNIIENPDDLTEDCLIDKEEIDNGIYDSWQVYLDFSHSYENVAKYADLIDYRYCNHKRKVSALAIEYTKYRNFVQQSKQKDYDTIEDLYQEYEYGPSQIIEQTGINASIVKRVISELNKGKKPVPRALAGDCIKYADFRKLYLVSDGNLLSPIKSIVDVKPEMVYDFETVTSSHTFIANGLCTSNCPVQTPEHSKVGLTKHLSLIGTVSILQTSQLALIKSFLKKKLTNIQDIAAHKLKNLTKVFLNGEWLGLTAEPFVLDRELRQNKLNGSFDPTVSIVNDILEKEIRVYCDGGRGYAPAIRVENNVIKLTKEHLKSISLNRAQTDKITSWDEFMIKNPGVVEYVDMEEQQFLLFADKISTVEEMRKQMISSIEKVKFVTSNKTDNRYDDMMFVRYTHCEFHPAFLIGEIVSTIPFCNSNQGPRNIFFYSQGRQAMGIYISNYRDRLDISYILYHPQRPLVMTRTSKYTYADILPSGENVIVAIACYTG</sequence>
<dbReference type="InterPro" id="IPR007120">
    <property type="entry name" value="DNA-dir_RNAP_su2_dom"/>
</dbReference>
<dbReference type="InterPro" id="IPR007642">
    <property type="entry name" value="RNA_pol_Rpb2_2"/>
</dbReference>
<evidence type="ECO:0000256" key="7">
    <source>
        <dbReference type="ARBA" id="ARBA00022771"/>
    </source>
</evidence>
<dbReference type="SMART" id="SM00306">
    <property type="entry name" value="HintN"/>
    <property type="match status" value="1"/>
</dbReference>
<dbReference type="NCBIfam" id="TIGR01445">
    <property type="entry name" value="intein_Nterm"/>
    <property type="match status" value="1"/>
</dbReference>
<keyword evidence="10" id="KW-0804">Transcription</keyword>
<dbReference type="GO" id="GO:0003899">
    <property type="term" value="F:DNA-directed RNA polymerase activity"/>
    <property type="evidence" value="ECO:0007669"/>
    <property type="project" value="UniProtKB-EC"/>
</dbReference>
<dbReference type="InterPro" id="IPR027434">
    <property type="entry name" value="Homing_endonucl"/>
</dbReference>
<dbReference type="SMART" id="SM00305">
    <property type="entry name" value="HintC"/>
    <property type="match status" value="1"/>
</dbReference>
<evidence type="ECO:0000313" key="14">
    <source>
        <dbReference type="EMBL" id="AYV84416.1"/>
    </source>
</evidence>
<dbReference type="Pfam" id="PF04565">
    <property type="entry name" value="RNA_pol_Rpb2_3"/>
    <property type="match status" value="2"/>
</dbReference>
<evidence type="ECO:0000256" key="3">
    <source>
        <dbReference type="ARBA" id="ARBA00022478"/>
    </source>
</evidence>
<dbReference type="Pfam" id="PF00562">
    <property type="entry name" value="RNA_pol_Rpb2_6"/>
    <property type="match status" value="1"/>
</dbReference>
<keyword evidence="7" id="KW-0863">Zinc-finger</keyword>
<evidence type="ECO:0000256" key="4">
    <source>
        <dbReference type="ARBA" id="ARBA00022679"/>
    </source>
</evidence>
<dbReference type="Pfam" id="PF04567">
    <property type="entry name" value="RNA_pol_Rpb2_5"/>
    <property type="match status" value="1"/>
</dbReference>
<keyword evidence="7" id="KW-0862">Zinc</keyword>
<dbReference type="GO" id="GO:0004519">
    <property type="term" value="F:endonuclease activity"/>
    <property type="evidence" value="ECO:0007669"/>
    <property type="project" value="InterPro"/>
</dbReference>
<dbReference type="Gene3D" id="3.90.1100.10">
    <property type="match status" value="2"/>
</dbReference>
<organism evidence="14">
    <name type="scientific">Hyperionvirus sp</name>
    <dbReference type="NCBI Taxonomy" id="2487770"/>
    <lineage>
        <taxon>Viruses</taxon>
        <taxon>Varidnaviria</taxon>
        <taxon>Bamfordvirae</taxon>
        <taxon>Nucleocytoviricota</taxon>
        <taxon>Megaviricetes</taxon>
        <taxon>Imitervirales</taxon>
        <taxon>Mimiviridae</taxon>
        <taxon>Klosneuvirinae</taxon>
    </lineage>
</organism>
<feature type="domain" description="DOD-type homing endonuclease" evidence="13">
    <location>
        <begin position="662"/>
        <end position="835"/>
    </location>
</feature>
<keyword evidence="4" id="KW-0808">Transferase</keyword>
<dbReference type="Pfam" id="PF14890">
    <property type="entry name" value="Intein_splicing"/>
    <property type="match status" value="1"/>
</dbReference>
<gene>
    <name evidence="14" type="ORF">Hyperionvirus25_2</name>
</gene>
<dbReference type="InterPro" id="IPR006141">
    <property type="entry name" value="Intein_N"/>
</dbReference>
<dbReference type="InterPro" id="IPR015712">
    <property type="entry name" value="DNA-dir_RNA_pol_su2"/>
</dbReference>
<dbReference type="InterPro" id="IPR007644">
    <property type="entry name" value="RNA_pol_bsu_protrusion"/>
</dbReference>
<keyword evidence="6" id="KW-0479">Metal-binding</keyword>
<protein>
    <recommendedName>
        <fullName evidence="2">DNA-directed RNA polymerase</fullName>
        <ecNumber evidence="2">2.7.7.6</ecNumber>
    </recommendedName>
</protein>
<evidence type="ECO:0000256" key="6">
    <source>
        <dbReference type="ARBA" id="ARBA00022723"/>
    </source>
</evidence>
<dbReference type="Gene3D" id="3.10.28.10">
    <property type="entry name" value="Homing endonucleases"/>
    <property type="match status" value="1"/>
</dbReference>
<evidence type="ECO:0000256" key="1">
    <source>
        <dbReference type="ARBA" id="ARBA00006835"/>
    </source>
</evidence>
<name>A0A3G5AB11_9VIRU</name>
<accession>A0A3G5AB11</accession>
<dbReference type="InterPro" id="IPR007646">
    <property type="entry name" value="RNA_pol_Rpb2_4"/>
</dbReference>